<feature type="transmembrane region" description="Helical" evidence="9">
    <location>
        <begin position="1258"/>
        <end position="1277"/>
    </location>
</feature>
<evidence type="ECO:0000256" key="6">
    <source>
        <dbReference type="ARBA" id="ARBA00023136"/>
    </source>
</evidence>
<dbReference type="GO" id="GO:0071944">
    <property type="term" value="C:cell periphery"/>
    <property type="evidence" value="ECO:0007669"/>
    <property type="project" value="TreeGrafter"/>
</dbReference>
<dbReference type="Pfam" id="PF03142">
    <property type="entry name" value="Chitin_synth_2"/>
    <property type="match status" value="1"/>
</dbReference>
<feature type="transmembrane region" description="Helical" evidence="9">
    <location>
        <begin position="862"/>
        <end position="881"/>
    </location>
</feature>
<organism evidence="10 11">
    <name type="scientific">Homarus americanus</name>
    <name type="common">American lobster</name>
    <dbReference type="NCBI Taxonomy" id="6706"/>
    <lineage>
        <taxon>Eukaryota</taxon>
        <taxon>Metazoa</taxon>
        <taxon>Ecdysozoa</taxon>
        <taxon>Arthropoda</taxon>
        <taxon>Crustacea</taxon>
        <taxon>Multicrustacea</taxon>
        <taxon>Malacostraca</taxon>
        <taxon>Eumalacostraca</taxon>
        <taxon>Eucarida</taxon>
        <taxon>Decapoda</taxon>
        <taxon>Pleocyemata</taxon>
        <taxon>Astacidea</taxon>
        <taxon>Nephropoidea</taxon>
        <taxon>Nephropidae</taxon>
        <taxon>Homarus</taxon>
    </lineage>
</organism>
<evidence type="ECO:0000313" key="11">
    <source>
        <dbReference type="Proteomes" id="UP000747542"/>
    </source>
</evidence>
<keyword evidence="3" id="KW-0328">Glycosyltransferase</keyword>
<feature type="coiled-coil region" evidence="7">
    <location>
        <begin position="993"/>
        <end position="1024"/>
    </location>
</feature>
<evidence type="ECO:0000256" key="4">
    <source>
        <dbReference type="ARBA" id="ARBA00022692"/>
    </source>
</evidence>
<dbReference type="EMBL" id="JAHLQT010034478">
    <property type="protein sequence ID" value="KAG7158769.1"/>
    <property type="molecule type" value="Genomic_DNA"/>
</dbReference>
<keyword evidence="5 9" id="KW-1133">Transmembrane helix</keyword>
<feature type="non-terminal residue" evidence="10">
    <location>
        <position position="1"/>
    </location>
</feature>
<dbReference type="Proteomes" id="UP000747542">
    <property type="component" value="Unassembled WGS sequence"/>
</dbReference>
<keyword evidence="6 9" id="KW-0472">Membrane</keyword>
<dbReference type="GO" id="GO:0006031">
    <property type="term" value="P:chitin biosynthetic process"/>
    <property type="evidence" value="ECO:0007669"/>
    <property type="project" value="TreeGrafter"/>
</dbReference>
<evidence type="ECO:0000256" key="2">
    <source>
        <dbReference type="ARBA" id="ARBA00012543"/>
    </source>
</evidence>
<feature type="transmembrane region" description="Helical" evidence="9">
    <location>
        <begin position="102"/>
        <end position="119"/>
    </location>
</feature>
<dbReference type="InterPro" id="IPR029044">
    <property type="entry name" value="Nucleotide-diphossugar_trans"/>
</dbReference>
<dbReference type="GO" id="GO:0016020">
    <property type="term" value="C:membrane"/>
    <property type="evidence" value="ECO:0007669"/>
    <property type="project" value="UniProtKB-SubCell"/>
</dbReference>
<protein>
    <recommendedName>
        <fullName evidence="2">chitin synthase</fullName>
        <ecNumber evidence="2">2.4.1.16</ecNumber>
    </recommendedName>
</protein>
<feature type="transmembrane region" description="Helical" evidence="9">
    <location>
        <begin position="69"/>
        <end position="90"/>
    </location>
</feature>
<feature type="transmembrane region" description="Helical" evidence="9">
    <location>
        <begin position="964"/>
        <end position="983"/>
    </location>
</feature>
<comment type="subcellular location">
    <subcellularLocation>
        <location evidence="1">Membrane</location>
        <topology evidence="1">Multi-pass membrane protein</topology>
    </subcellularLocation>
</comment>
<feature type="transmembrane region" description="Helical" evidence="9">
    <location>
        <begin position="1315"/>
        <end position="1336"/>
    </location>
</feature>
<evidence type="ECO:0000256" key="7">
    <source>
        <dbReference type="SAM" id="Coils"/>
    </source>
</evidence>
<feature type="transmembrane region" description="Helical" evidence="9">
    <location>
        <begin position="936"/>
        <end position="952"/>
    </location>
</feature>
<evidence type="ECO:0000256" key="5">
    <source>
        <dbReference type="ARBA" id="ARBA00022989"/>
    </source>
</evidence>
<feature type="transmembrane region" description="Helical" evidence="9">
    <location>
        <begin position="829"/>
        <end position="850"/>
    </location>
</feature>
<sequence length="1546" mass="176758">SEKDYIATIPEEENVVWAWILFFCFIVPELGTWFRSTRMCVFKVSNNAVISPGQFLSGLLSRTKKDSHVFLKVLMDLLALACQLTGFVVWPIVEYGKDPNSWRIWLIPLAIFFTSFGWWENYVDKHSKFTMIKYFGGIKERLWRTRYFCYVFVSLWKCLVFFTVMVISMSTRLQDFYAIFELGKAFSGHSINVTEVRETLPGHTVPDFPTVAPLDNTQTIMSTDGTPVYVFLIQLCPTGKFACKICIQGFSFAFPVNLVIPVSISLLITACGLRFDTACSFNVMPPYLFWECKNGDILNDFLNHDTWITLHIWTPKCERLASTEKLFVTPMYNSLLIDQSMALNRRRDDEGDVKTEDLNLNPEEHENEVSQYYETISIHTDSSNTNNATKIKSSDHITRIYATATMWHENEEEMMEMLKSILRMDEDQSARRVAQKYLKIVDLDYYEFETHIFFDDAFEISDDNEDENVVNQFVKLLVDLMDDAATHVHQTNIRIRPPKKFPAPYGGRLVWTLPGKTKIVAHLKDKSKIRHKKRWSQVMYMYYLLGFKLMDQPISVDRKEIIAENTFLLTLDGDIDFTPSAVALLVDLMKKNTNLGAACGRIHPVGSGLMVWYQMFEYAIGHWLQKATEHMIGCVLCSPGCFSLFRGKALMDDNVMARYTLKSSQAREDRWLCTLLLQRGYRVEYSAASDAYTHAPEGFSEFYNQRRRWVPSTMANIMDLLQAYKKTIEVNDNISLPYISYQTMLMAGTILGPATIFLMLVGAFVAAFRIANWLSFQYNIIPIFLFMVACFTLKSSIQLIVAQILSASYALIMMAVIVGTTLQLGEDGIGSPSAIFLIALSGSFFIAACMHPQEFKCIIPGLLYLLSIPSMYLLLIIYSLINLNNVSWGTREIATKKTKKISIAYVLTAVYALVMIVVLVGMILNFAEEGWNTPTAIFFLCTTASFVITGLVHPKEILCLPCGLVYYLVVPSMYLLLQIYSCFNLNNVSWGTREVATKAKKKTREEIEAERKAAEEAKKMKKKEGFLGFLHREKENDDEGSIEFSLAGLFKIMCCVHPKVNDERQQLASIANSLDILKKRFETIESHMGIAPSARRRSTMQPRSSIRGDGVSSINEDIANDYSDSESEKSGPKEERDDLVNPYWMEDKALKRGEVDYMPGAEVQFFKDLIEKYLYPLIKNSTEQKKMEVDLKELRNLAVFSFTMMNAIFVLIVFLLQLNKDVIHIDWPLGVKTNITFIEATSEKQAEVELKELRNKSFFGFFMLNALFVLIVFLLQLNKDELHIDWPLGIKENITIIPDTQEVLISQEYLQLEPIGLVFVFFFALILVIQFIAMLFHRFGTISHILASTELTCCNKKAEDATEDAFIQRNAVDIVRQLQRLKGIDGDYDNDSVEGGQLGRRKTIHNLERHRQKKQAIGTLDVAFKKRFFSISAEAAENGMDTETPVLGNMRRLSIRRETMKALAERRETVVQERRQSKMMTMGAKKPRTRMSIASEVDNQRVFTPGGGNINDAYESDTEHYGAPPSIRSAMRYRTAEENIPSKIYS</sequence>
<keyword evidence="3" id="KW-0808">Transferase</keyword>
<dbReference type="GO" id="GO:0004100">
    <property type="term" value="F:chitin synthase activity"/>
    <property type="evidence" value="ECO:0007669"/>
    <property type="project" value="UniProtKB-EC"/>
</dbReference>
<evidence type="ECO:0000313" key="10">
    <source>
        <dbReference type="EMBL" id="KAG7158769.1"/>
    </source>
</evidence>
<evidence type="ECO:0000256" key="8">
    <source>
        <dbReference type="SAM" id="MobiDB-lite"/>
    </source>
</evidence>
<dbReference type="PANTHER" id="PTHR22914">
    <property type="entry name" value="CHITIN SYNTHASE"/>
    <property type="match status" value="1"/>
</dbReference>
<feature type="region of interest" description="Disordered" evidence="8">
    <location>
        <begin position="1090"/>
        <end position="1138"/>
    </location>
</feature>
<feature type="region of interest" description="Disordered" evidence="8">
    <location>
        <begin position="1501"/>
        <end position="1529"/>
    </location>
</feature>
<feature type="transmembrane region" description="Helical" evidence="9">
    <location>
        <begin position="901"/>
        <end position="924"/>
    </location>
</feature>
<feature type="transmembrane region" description="Helical" evidence="9">
    <location>
        <begin position="147"/>
        <end position="167"/>
    </location>
</feature>
<feature type="transmembrane region" description="Helical" evidence="9">
    <location>
        <begin position="776"/>
        <end position="793"/>
    </location>
</feature>
<feature type="transmembrane region" description="Helical" evidence="9">
    <location>
        <begin position="16"/>
        <end position="34"/>
    </location>
</feature>
<comment type="caution">
    <text evidence="10">The sequence shown here is derived from an EMBL/GenBank/DDBJ whole genome shotgun (WGS) entry which is preliminary data.</text>
</comment>
<evidence type="ECO:0000256" key="3">
    <source>
        <dbReference type="ARBA" id="ARBA00022676"/>
    </source>
</evidence>
<proteinExistence type="predicted"/>
<dbReference type="EC" id="2.4.1.16" evidence="2"/>
<keyword evidence="7" id="KW-0175">Coiled coil</keyword>
<feature type="transmembrane region" description="Helical" evidence="9">
    <location>
        <begin position="800"/>
        <end position="823"/>
    </location>
</feature>
<feature type="transmembrane region" description="Helical" evidence="9">
    <location>
        <begin position="745"/>
        <end position="770"/>
    </location>
</feature>
<dbReference type="PANTHER" id="PTHR22914:SF42">
    <property type="entry name" value="CHITIN SYNTHASE"/>
    <property type="match status" value="1"/>
</dbReference>
<feature type="compositionally biased region" description="Basic and acidic residues" evidence="8">
    <location>
        <begin position="1126"/>
        <end position="1138"/>
    </location>
</feature>
<gene>
    <name evidence="10" type="primary">chs-2-L</name>
    <name evidence="10" type="ORF">Hamer_G011445</name>
</gene>
<feature type="transmembrane region" description="Helical" evidence="9">
    <location>
        <begin position="1197"/>
        <end position="1218"/>
    </location>
</feature>
<name>A0A8J5JT79_HOMAM</name>
<keyword evidence="11" id="KW-1185">Reference proteome</keyword>
<evidence type="ECO:0000256" key="9">
    <source>
        <dbReference type="SAM" id="Phobius"/>
    </source>
</evidence>
<dbReference type="SUPFAM" id="SSF53448">
    <property type="entry name" value="Nucleotide-diphospho-sugar transferases"/>
    <property type="match status" value="1"/>
</dbReference>
<dbReference type="InterPro" id="IPR004835">
    <property type="entry name" value="Chitin_synth"/>
</dbReference>
<accession>A0A8J5JT79</accession>
<reference evidence="10" key="1">
    <citation type="journal article" date="2021" name="Sci. Adv.">
        <title>The American lobster genome reveals insights on longevity, neural, and immune adaptations.</title>
        <authorList>
            <person name="Polinski J.M."/>
            <person name="Zimin A.V."/>
            <person name="Clark K.F."/>
            <person name="Kohn A.B."/>
            <person name="Sadowski N."/>
            <person name="Timp W."/>
            <person name="Ptitsyn A."/>
            <person name="Khanna P."/>
            <person name="Romanova D.Y."/>
            <person name="Williams P."/>
            <person name="Greenwood S.J."/>
            <person name="Moroz L.L."/>
            <person name="Walt D.R."/>
            <person name="Bodnar A.G."/>
        </authorList>
    </citation>
    <scope>NUCLEOTIDE SEQUENCE</scope>
    <source>
        <strain evidence="10">GMGI-L3</strain>
    </source>
</reference>
<evidence type="ECO:0000256" key="1">
    <source>
        <dbReference type="ARBA" id="ARBA00004141"/>
    </source>
</evidence>
<keyword evidence="4 9" id="KW-0812">Transmembrane</keyword>